<accession>A0A3S9IDF3</accession>
<dbReference type="SUPFAM" id="SSF53474">
    <property type="entry name" value="alpha/beta-Hydrolases"/>
    <property type="match status" value="1"/>
</dbReference>
<proteinExistence type="predicted"/>
<evidence type="ECO:0000313" key="3">
    <source>
        <dbReference type="Proteomes" id="UP000280197"/>
    </source>
</evidence>
<dbReference type="Pfam" id="PF12697">
    <property type="entry name" value="Abhydrolase_6"/>
    <property type="match status" value="1"/>
</dbReference>
<dbReference type="AlphaFoldDB" id="A0A3S9IDF3"/>
<dbReference type="EMBL" id="CP034463">
    <property type="protein sequence ID" value="AZP22378.1"/>
    <property type="molecule type" value="Genomic_DNA"/>
</dbReference>
<gene>
    <name evidence="2" type="ORF">EJC51_43625</name>
</gene>
<dbReference type="RefSeq" id="WP_126276180.1">
    <property type="nucleotide sequence ID" value="NZ_CP034463.1"/>
</dbReference>
<dbReference type="InterPro" id="IPR029058">
    <property type="entry name" value="AB_hydrolase_fold"/>
</dbReference>
<protein>
    <submittedName>
        <fullName evidence="2">Alpha/beta hydrolase</fullName>
    </submittedName>
</protein>
<dbReference type="Proteomes" id="UP000280197">
    <property type="component" value="Chromosome"/>
</dbReference>
<keyword evidence="3" id="KW-1185">Reference proteome</keyword>
<name>A0A3S9IDF3_9ACTN</name>
<evidence type="ECO:0000259" key="1">
    <source>
        <dbReference type="Pfam" id="PF12697"/>
    </source>
</evidence>
<keyword evidence="2" id="KW-0378">Hydrolase</keyword>
<evidence type="ECO:0000313" key="2">
    <source>
        <dbReference type="EMBL" id="AZP22378.1"/>
    </source>
</evidence>
<dbReference type="PANTHER" id="PTHR43194:SF5">
    <property type="entry name" value="PIMELOYL-[ACYL-CARRIER PROTEIN] METHYL ESTER ESTERASE"/>
    <property type="match status" value="1"/>
</dbReference>
<dbReference type="InterPro" id="IPR000073">
    <property type="entry name" value="AB_hydrolase_1"/>
</dbReference>
<dbReference type="InterPro" id="IPR050228">
    <property type="entry name" value="Carboxylesterase_BioH"/>
</dbReference>
<dbReference type="KEGG" id="saqu:EJC51_43625"/>
<sequence>MQPDTIVLVHGFWVTPRAWESWIAHYQDKGFRVIAPPYPGFEAEVEALNADPTPIEAVTVPAIISGLEKVITELDRPPVIMGHSAGGAFTQILLDRGFGAAGVAINSAPTEGVAVVPLSQVRSTFPVLKNPANRHRAVGFDYDHWRYAFTNTFPEEQAHATYERYHIPAPGSIVWGSALANIHPGHTDTYVDYHNAGRAPLLFCSGENDHLMPPKVQQSNAKHYKAEGTVTEVTVFPGRSHLMPAQDGWEEVADHALDWALAHA</sequence>
<dbReference type="Gene3D" id="3.40.50.1820">
    <property type="entry name" value="alpha/beta hydrolase"/>
    <property type="match status" value="1"/>
</dbReference>
<organism evidence="2 3">
    <name type="scientific">Streptomyces aquilus</name>
    <dbReference type="NCBI Taxonomy" id="2548456"/>
    <lineage>
        <taxon>Bacteria</taxon>
        <taxon>Bacillati</taxon>
        <taxon>Actinomycetota</taxon>
        <taxon>Actinomycetes</taxon>
        <taxon>Kitasatosporales</taxon>
        <taxon>Streptomycetaceae</taxon>
        <taxon>Streptomyces</taxon>
    </lineage>
</organism>
<feature type="domain" description="AB hydrolase-1" evidence="1">
    <location>
        <begin position="6"/>
        <end position="254"/>
    </location>
</feature>
<dbReference type="GO" id="GO:0016787">
    <property type="term" value="F:hydrolase activity"/>
    <property type="evidence" value="ECO:0007669"/>
    <property type="project" value="UniProtKB-KW"/>
</dbReference>
<dbReference type="PANTHER" id="PTHR43194">
    <property type="entry name" value="HYDROLASE ALPHA/BETA FOLD FAMILY"/>
    <property type="match status" value="1"/>
</dbReference>
<reference evidence="2 3" key="1">
    <citation type="submission" date="2018-12" db="EMBL/GenBank/DDBJ databases">
        <authorList>
            <person name="Li K."/>
        </authorList>
    </citation>
    <scope>NUCLEOTIDE SEQUENCE [LARGE SCALE GENOMIC DNA]</scope>
    <source>
        <strain evidence="3">CR22</strain>
    </source>
</reference>